<feature type="domain" description="PPIase cyclophilin-type" evidence="6">
    <location>
        <begin position="6"/>
        <end position="171"/>
    </location>
</feature>
<dbReference type="EC" id="5.2.1.8" evidence="2"/>
<evidence type="ECO:0000256" key="5">
    <source>
        <dbReference type="SAM" id="MobiDB-lite"/>
    </source>
</evidence>
<proteinExistence type="predicted"/>
<evidence type="ECO:0000313" key="8">
    <source>
        <dbReference type="Proteomes" id="UP000320762"/>
    </source>
</evidence>
<comment type="caution">
    <text evidence="7">The sequence shown here is derived from an EMBL/GenBank/DDBJ whole genome shotgun (WGS) entry which is preliminary data.</text>
</comment>
<reference evidence="7 8" key="1">
    <citation type="journal article" date="2019" name="New Phytol.">
        <title>Comparative genomics reveals unique wood-decay strategies and fruiting body development in the Schizophyllaceae.</title>
        <authorList>
            <person name="Almasi E."/>
            <person name="Sahu N."/>
            <person name="Krizsan K."/>
            <person name="Balint B."/>
            <person name="Kovacs G.M."/>
            <person name="Kiss B."/>
            <person name="Cseklye J."/>
            <person name="Drula E."/>
            <person name="Henrissat B."/>
            <person name="Nagy I."/>
            <person name="Chovatia M."/>
            <person name="Adam C."/>
            <person name="LaButti K."/>
            <person name="Lipzen A."/>
            <person name="Riley R."/>
            <person name="Grigoriev I.V."/>
            <person name="Nagy L.G."/>
        </authorList>
    </citation>
    <scope>NUCLEOTIDE SEQUENCE [LARGE SCALE GENOMIC DNA]</scope>
    <source>
        <strain evidence="7 8">NL-1724</strain>
    </source>
</reference>
<sequence>MRPRVFLDISVNQQPEGRVIFELFNDTAPKTSENFRALCTGEKGMAPTGHPLYYKGTHVHRVIKDFMIQGGDIVKGNGAGSPESIYSGPFEDEDLERPVDEEGLLCMANKGPNTNGSQYFITLKESSHLSGKHVVVGRVIRGFDIVQKVAELDVDAKFRPLVPVTVSNSGELELRRPAPKPASDASASDPEEDRRSRKRRSRRSSSAGVSDEEEEKRKHKSKKSKKSKHKKRPEPSRARSRTPDKVDPSVPRQETEEEYDARLEREENERLEAQRREELRRVQERHATSESQSGVRFKGRGRMKYTDPESLRR</sequence>
<accession>A0A550CJB2</accession>
<keyword evidence="8" id="KW-1185">Reference proteome</keyword>
<gene>
    <name evidence="7" type="ORF">BD626DRAFT_628997</name>
</gene>
<name>A0A550CJB2_9AGAR</name>
<protein>
    <recommendedName>
        <fullName evidence="2">peptidylprolyl isomerase</fullName>
        <ecNumber evidence="2">5.2.1.8</ecNumber>
    </recommendedName>
</protein>
<dbReference type="Proteomes" id="UP000320762">
    <property type="component" value="Unassembled WGS sequence"/>
</dbReference>
<dbReference type="SUPFAM" id="SSF50891">
    <property type="entry name" value="Cyclophilin-like"/>
    <property type="match status" value="1"/>
</dbReference>
<evidence type="ECO:0000313" key="7">
    <source>
        <dbReference type="EMBL" id="TRM64911.1"/>
    </source>
</evidence>
<dbReference type="Pfam" id="PF00160">
    <property type="entry name" value="Pro_isomerase"/>
    <property type="match status" value="1"/>
</dbReference>
<dbReference type="GO" id="GO:0003755">
    <property type="term" value="F:peptidyl-prolyl cis-trans isomerase activity"/>
    <property type="evidence" value="ECO:0007669"/>
    <property type="project" value="UniProtKB-KW"/>
</dbReference>
<feature type="compositionally biased region" description="Basic and acidic residues" evidence="5">
    <location>
        <begin position="304"/>
        <end position="313"/>
    </location>
</feature>
<dbReference type="AlphaFoldDB" id="A0A550CJB2"/>
<dbReference type="GO" id="GO:0005737">
    <property type="term" value="C:cytoplasm"/>
    <property type="evidence" value="ECO:0007669"/>
    <property type="project" value="TreeGrafter"/>
</dbReference>
<dbReference type="OrthoDB" id="407558at2759"/>
<dbReference type="GO" id="GO:0006457">
    <property type="term" value="P:protein folding"/>
    <property type="evidence" value="ECO:0007669"/>
    <property type="project" value="InterPro"/>
</dbReference>
<dbReference type="PANTHER" id="PTHR11071:SF561">
    <property type="entry name" value="PEPTIDYL-PROLYL CIS-TRANS ISOMERASE D-RELATED"/>
    <property type="match status" value="1"/>
</dbReference>
<evidence type="ECO:0000256" key="4">
    <source>
        <dbReference type="ARBA" id="ARBA00023235"/>
    </source>
</evidence>
<organism evidence="7 8">
    <name type="scientific">Schizophyllum amplum</name>
    <dbReference type="NCBI Taxonomy" id="97359"/>
    <lineage>
        <taxon>Eukaryota</taxon>
        <taxon>Fungi</taxon>
        <taxon>Dikarya</taxon>
        <taxon>Basidiomycota</taxon>
        <taxon>Agaricomycotina</taxon>
        <taxon>Agaricomycetes</taxon>
        <taxon>Agaricomycetidae</taxon>
        <taxon>Agaricales</taxon>
        <taxon>Schizophyllaceae</taxon>
        <taxon>Schizophyllum</taxon>
    </lineage>
</organism>
<feature type="compositionally biased region" description="Basic and acidic residues" evidence="5">
    <location>
        <begin position="260"/>
        <end position="288"/>
    </location>
</feature>
<evidence type="ECO:0000259" key="6">
    <source>
        <dbReference type="PROSITE" id="PS50072"/>
    </source>
</evidence>
<dbReference type="GO" id="GO:0016018">
    <property type="term" value="F:cyclosporin A binding"/>
    <property type="evidence" value="ECO:0007669"/>
    <property type="project" value="TreeGrafter"/>
</dbReference>
<evidence type="ECO:0000256" key="3">
    <source>
        <dbReference type="ARBA" id="ARBA00023110"/>
    </source>
</evidence>
<dbReference type="InterPro" id="IPR002130">
    <property type="entry name" value="Cyclophilin-type_PPIase_dom"/>
</dbReference>
<dbReference type="PROSITE" id="PS00170">
    <property type="entry name" value="CSA_PPIASE_1"/>
    <property type="match status" value="1"/>
</dbReference>
<evidence type="ECO:0000256" key="1">
    <source>
        <dbReference type="ARBA" id="ARBA00000971"/>
    </source>
</evidence>
<dbReference type="PRINTS" id="PR00153">
    <property type="entry name" value="CSAPPISMRASE"/>
</dbReference>
<dbReference type="Gene3D" id="2.40.100.10">
    <property type="entry name" value="Cyclophilin-like"/>
    <property type="match status" value="1"/>
</dbReference>
<dbReference type="FunFam" id="2.40.100.10:FF:000025">
    <property type="entry name" value="Peptidyl-prolyl cis-trans isomerase CYP19-2"/>
    <property type="match status" value="1"/>
</dbReference>
<feature type="compositionally biased region" description="Basic and acidic residues" evidence="5">
    <location>
        <begin position="233"/>
        <end position="247"/>
    </location>
</feature>
<dbReference type="PANTHER" id="PTHR11071">
    <property type="entry name" value="PEPTIDYL-PROLYL CIS-TRANS ISOMERASE"/>
    <property type="match status" value="1"/>
</dbReference>
<feature type="compositionally biased region" description="Basic residues" evidence="5">
    <location>
        <begin position="217"/>
        <end position="232"/>
    </location>
</feature>
<keyword evidence="3" id="KW-0697">Rotamase</keyword>
<evidence type="ECO:0000256" key="2">
    <source>
        <dbReference type="ARBA" id="ARBA00013194"/>
    </source>
</evidence>
<dbReference type="InterPro" id="IPR029000">
    <property type="entry name" value="Cyclophilin-like_dom_sf"/>
</dbReference>
<keyword evidence="4" id="KW-0413">Isomerase</keyword>
<comment type="catalytic activity">
    <reaction evidence="1">
        <text>[protein]-peptidylproline (omega=180) = [protein]-peptidylproline (omega=0)</text>
        <dbReference type="Rhea" id="RHEA:16237"/>
        <dbReference type="Rhea" id="RHEA-COMP:10747"/>
        <dbReference type="Rhea" id="RHEA-COMP:10748"/>
        <dbReference type="ChEBI" id="CHEBI:83833"/>
        <dbReference type="ChEBI" id="CHEBI:83834"/>
        <dbReference type="EC" id="5.2.1.8"/>
    </reaction>
</comment>
<dbReference type="EMBL" id="VDMD01000006">
    <property type="protein sequence ID" value="TRM64911.1"/>
    <property type="molecule type" value="Genomic_DNA"/>
</dbReference>
<feature type="region of interest" description="Disordered" evidence="5">
    <location>
        <begin position="172"/>
        <end position="313"/>
    </location>
</feature>
<dbReference type="STRING" id="97359.A0A550CJB2"/>
<dbReference type="InterPro" id="IPR020892">
    <property type="entry name" value="Cyclophilin-type_PPIase_CS"/>
</dbReference>
<dbReference type="PROSITE" id="PS50072">
    <property type="entry name" value="CSA_PPIASE_2"/>
    <property type="match status" value="1"/>
</dbReference>